<keyword evidence="4" id="KW-1185">Reference proteome</keyword>
<keyword evidence="2" id="KW-0812">Transmembrane</keyword>
<dbReference type="Proteomes" id="UP000800094">
    <property type="component" value="Unassembled WGS sequence"/>
</dbReference>
<protein>
    <submittedName>
        <fullName evidence="3">Uncharacterized protein</fullName>
    </submittedName>
</protein>
<organism evidence="3 4">
    <name type="scientific">Trematosphaeria pertusa</name>
    <dbReference type="NCBI Taxonomy" id="390896"/>
    <lineage>
        <taxon>Eukaryota</taxon>
        <taxon>Fungi</taxon>
        <taxon>Dikarya</taxon>
        <taxon>Ascomycota</taxon>
        <taxon>Pezizomycotina</taxon>
        <taxon>Dothideomycetes</taxon>
        <taxon>Pleosporomycetidae</taxon>
        <taxon>Pleosporales</taxon>
        <taxon>Massarineae</taxon>
        <taxon>Trematosphaeriaceae</taxon>
        <taxon>Trematosphaeria</taxon>
    </lineage>
</organism>
<gene>
    <name evidence="3" type="ORF">BU26DRAFT_504882</name>
</gene>
<dbReference type="RefSeq" id="XP_033683729.1">
    <property type="nucleotide sequence ID" value="XM_033826807.1"/>
</dbReference>
<evidence type="ECO:0000313" key="4">
    <source>
        <dbReference type="Proteomes" id="UP000800094"/>
    </source>
</evidence>
<feature type="transmembrane region" description="Helical" evidence="2">
    <location>
        <begin position="12"/>
        <end position="45"/>
    </location>
</feature>
<evidence type="ECO:0000256" key="2">
    <source>
        <dbReference type="SAM" id="Phobius"/>
    </source>
</evidence>
<feature type="region of interest" description="Disordered" evidence="1">
    <location>
        <begin position="210"/>
        <end position="273"/>
    </location>
</feature>
<sequence>MLPSNTILLLHLTFILILVILFFVVLFVVVLFLLVLFLLVLFLLVLSKPIVPPLRKALKLPLEDRLVQSFRASTRIPLREGTPSVVRHHSVQGESRIAYHFMQDTQTPASIIQRIDPRLLTDDSRQGWKKSRGYQLDNPEVSDDDNRPNATLEQESAETRGNQPPEETTLSELMLIDHGDGSQCGRIIENSLPKPHYEDAPLVRLPSQTKIDGSTTAMTPEPKDSGSDITKLLPLQPIGPDDPADAVRCRRRGDSRCNARTAEKATQPPPTTT</sequence>
<dbReference type="OrthoDB" id="10655090at2759"/>
<feature type="compositionally biased region" description="Polar residues" evidence="1">
    <location>
        <begin position="148"/>
        <end position="167"/>
    </location>
</feature>
<feature type="compositionally biased region" description="Basic and acidic residues" evidence="1">
    <location>
        <begin position="245"/>
        <end position="263"/>
    </location>
</feature>
<accession>A0A6A6IDS8</accession>
<dbReference type="EMBL" id="ML987195">
    <property type="protein sequence ID" value="KAF2248725.1"/>
    <property type="molecule type" value="Genomic_DNA"/>
</dbReference>
<proteinExistence type="predicted"/>
<evidence type="ECO:0000256" key="1">
    <source>
        <dbReference type="SAM" id="MobiDB-lite"/>
    </source>
</evidence>
<feature type="region of interest" description="Disordered" evidence="1">
    <location>
        <begin position="124"/>
        <end position="167"/>
    </location>
</feature>
<name>A0A6A6IDS8_9PLEO</name>
<evidence type="ECO:0000313" key="3">
    <source>
        <dbReference type="EMBL" id="KAF2248725.1"/>
    </source>
</evidence>
<keyword evidence="2" id="KW-1133">Transmembrane helix</keyword>
<reference evidence="3" key="1">
    <citation type="journal article" date="2020" name="Stud. Mycol.">
        <title>101 Dothideomycetes genomes: a test case for predicting lifestyles and emergence of pathogens.</title>
        <authorList>
            <person name="Haridas S."/>
            <person name="Albert R."/>
            <person name="Binder M."/>
            <person name="Bloem J."/>
            <person name="Labutti K."/>
            <person name="Salamov A."/>
            <person name="Andreopoulos B."/>
            <person name="Baker S."/>
            <person name="Barry K."/>
            <person name="Bills G."/>
            <person name="Bluhm B."/>
            <person name="Cannon C."/>
            <person name="Castanera R."/>
            <person name="Culley D."/>
            <person name="Daum C."/>
            <person name="Ezra D."/>
            <person name="Gonzalez J."/>
            <person name="Henrissat B."/>
            <person name="Kuo A."/>
            <person name="Liang C."/>
            <person name="Lipzen A."/>
            <person name="Lutzoni F."/>
            <person name="Magnuson J."/>
            <person name="Mondo S."/>
            <person name="Nolan M."/>
            <person name="Ohm R."/>
            <person name="Pangilinan J."/>
            <person name="Park H.-J."/>
            <person name="Ramirez L."/>
            <person name="Alfaro M."/>
            <person name="Sun H."/>
            <person name="Tritt A."/>
            <person name="Yoshinaga Y."/>
            <person name="Zwiers L.-H."/>
            <person name="Turgeon B."/>
            <person name="Goodwin S."/>
            <person name="Spatafora J."/>
            <person name="Crous P."/>
            <person name="Grigoriev I."/>
        </authorList>
    </citation>
    <scope>NUCLEOTIDE SEQUENCE</scope>
    <source>
        <strain evidence="3">CBS 122368</strain>
    </source>
</reference>
<dbReference type="AlphaFoldDB" id="A0A6A6IDS8"/>
<dbReference type="GeneID" id="54580137"/>
<keyword evidence="2" id="KW-0472">Membrane</keyword>